<gene>
    <name evidence="1" type="ORF">SI8410_01000596</name>
</gene>
<sequence length="663" mass="72144">MEDCLPGGAIVFATVGVQLYGFDVFSVPVGAAAGDRPPETRHTDGVSVNFNGQFLEDDGPQGVAFVSERSGSARPFLARMGRPEPLPHFQASLHHDRPVVRNGVVYLASAHEWPAGGLFRSWSAVYSAPVDRPDAVTERLTPAGNADLSPAVSASGEILAVASYGSSHWKGDFHELQTEVVVFRRSDPARRVPVSGGRGGWPAWSGDSTVFFHRVAEDGWWSVFRVDIISELDVVGPPRRVTPPGIHAFTPAASRYGNRIAVATRRRESQFRHIELFDLKTEEFLPVTALVNPDFHHYNPFLSDSGDRLGYHRFRGEAAAGSDSVVPHLSPVASPVAGLKMARVYGTFPSFSPAGDIIAINGDFESGPGLMILSSDGSRRWPLLQKSAAFHTSWNPAERGVIYTSLGPIFRGSEVTVHVARISFDPASLEHVADGDLVPSEVKILTRADTRNNAFPSCSPDGKWVVFRSGRSGRKNLYIMDATKGETGGGEIRRLTDGDWIDTMPCWSPDGELIAFSSNRHSPKDPEVFGLYLVRPDGEDLRRVPVAGPDGSEEARRERSNHVCFSPNSKWLLFTSNITGVVAEPVGLPNHFQPYGDLFACRTADGGGLRRLTCSSYENGTPTWGEEREDLAADVGRLPLCGVASGDKLRGQFVEPMWLTCDL</sequence>
<reference evidence="1" key="1">
    <citation type="submission" date="2020-02" db="EMBL/GenBank/DDBJ databases">
        <authorList>
            <person name="Scholz U."/>
            <person name="Mascher M."/>
            <person name="Fiebig A."/>
        </authorList>
    </citation>
    <scope>NUCLEOTIDE SEQUENCE</scope>
</reference>
<name>A0A7I8JYA2_SPIIN</name>
<dbReference type="PANTHER" id="PTHR32161">
    <property type="entry name" value="DPP6 N-TERMINAL DOMAIN-LIKE PROTEIN"/>
    <property type="match status" value="1"/>
</dbReference>
<proteinExistence type="predicted"/>
<organism evidence="1 2">
    <name type="scientific">Spirodela intermedia</name>
    <name type="common">Intermediate duckweed</name>
    <dbReference type="NCBI Taxonomy" id="51605"/>
    <lineage>
        <taxon>Eukaryota</taxon>
        <taxon>Viridiplantae</taxon>
        <taxon>Streptophyta</taxon>
        <taxon>Embryophyta</taxon>
        <taxon>Tracheophyta</taxon>
        <taxon>Spermatophyta</taxon>
        <taxon>Magnoliopsida</taxon>
        <taxon>Liliopsida</taxon>
        <taxon>Araceae</taxon>
        <taxon>Lemnoideae</taxon>
        <taxon>Spirodela</taxon>
    </lineage>
</organism>
<dbReference type="InterPro" id="IPR011042">
    <property type="entry name" value="6-blade_b-propeller_TolB-like"/>
</dbReference>
<dbReference type="InterPro" id="IPR011659">
    <property type="entry name" value="WD40"/>
</dbReference>
<dbReference type="SUPFAM" id="SSF82171">
    <property type="entry name" value="DPP6 N-terminal domain-like"/>
    <property type="match status" value="1"/>
</dbReference>
<dbReference type="SUPFAM" id="SSF69304">
    <property type="entry name" value="Tricorn protease N-terminal domain"/>
    <property type="match status" value="2"/>
</dbReference>
<accession>A0A7I8JYA2</accession>
<dbReference type="OrthoDB" id="43744at2759"/>
<dbReference type="AlphaFoldDB" id="A0A7I8JYA2"/>
<dbReference type="Gene3D" id="2.120.10.30">
    <property type="entry name" value="TolB, C-terminal domain"/>
    <property type="match status" value="2"/>
</dbReference>
<dbReference type="PANTHER" id="PTHR32161:SF9">
    <property type="entry name" value="TOLB PROTEIN-LIKE PROTEIN"/>
    <property type="match status" value="1"/>
</dbReference>
<evidence type="ECO:0000313" key="1">
    <source>
        <dbReference type="EMBL" id="CAA7388355.1"/>
    </source>
</evidence>
<dbReference type="Proteomes" id="UP000663760">
    <property type="component" value="Chromosome 1"/>
</dbReference>
<dbReference type="Pfam" id="PF07676">
    <property type="entry name" value="PD40"/>
    <property type="match status" value="2"/>
</dbReference>
<dbReference type="EMBL" id="LR746264">
    <property type="protein sequence ID" value="CAA7388355.1"/>
    <property type="molecule type" value="Genomic_DNA"/>
</dbReference>
<keyword evidence="2" id="KW-1185">Reference proteome</keyword>
<protein>
    <submittedName>
        <fullName evidence="1">Uncharacterized protein</fullName>
    </submittedName>
</protein>
<evidence type="ECO:0000313" key="2">
    <source>
        <dbReference type="Proteomes" id="UP000663760"/>
    </source>
</evidence>